<protein>
    <submittedName>
        <fullName evidence="2">Uncharacterized protein</fullName>
    </submittedName>
</protein>
<dbReference type="Proteomes" id="UP000004738">
    <property type="component" value="Unassembled WGS sequence"/>
</dbReference>
<evidence type="ECO:0000313" key="3">
    <source>
        <dbReference type="Proteomes" id="UP000004738"/>
    </source>
</evidence>
<comment type="caution">
    <text evidence="2">The sequence shown here is derived from an EMBL/GenBank/DDBJ whole genome shotgun (WGS) entry which is preliminary data.</text>
</comment>
<dbReference type="EMBL" id="AMCK01000003">
    <property type="protein sequence ID" value="EKB46030.1"/>
    <property type="molecule type" value="Genomic_DNA"/>
</dbReference>
<keyword evidence="1" id="KW-0812">Transmembrane</keyword>
<dbReference type="AlphaFoldDB" id="K1KPF6"/>
<evidence type="ECO:0000256" key="1">
    <source>
        <dbReference type="SAM" id="Phobius"/>
    </source>
</evidence>
<feature type="transmembrane region" description="Helical" evidence="1">
    <location>
        <begin position="20"/>
        <end position="45"/>
    </location>
</feature>
<reference evidence="2 3" key="1">
    <citation type="journal article" date="2012" name="J. Bacteriol.">
        <title>Draft Genome Sequence of Bacillus isronensis Strain B3W22, Isolated from the Upper Atmosphere.</title>
        <authorList>
            <person name="Shivaji S."/>
            <person name="Ara S."/>
            <person name="Singh S.K."/>
            <person name="Bandi S."/>
            <person name="Singh A."/>
            <person name="Pinnaka A.K."/>
        </authorList>
    </citation>
    <scope>NUCLEOTIDE SEQUENCE [LARGE SCALE GENOMIC DNA]</scope>
    <source>
        <strain evidence="2 3">B3W22</strain>
    </source>
</reference>
<organism evidence="2 3">
    <name type="scientific">Solibacillus isronensis B3W22</name>
    <dbReference type="NCBI Taxonomy" id="1224748"/>
    <lineage>
        <taxon>Bacteria</taxon>
        <taxon>Bacillati</taxon>
        <taxon>Bacillota</taxon>
        <taxon>Bacilli</taxon>
        <taxon>Bacillales</taxon>
        <taxon>Caryophanaceae</taxon>
        <taxon>Solibacillus</taxon>
    </lineage>
</organism>
<accession>K1KPF6</accession>
<gene>
    <name evidence="2" type="ORF">B857_00924</name>
</gene>
<keyword evidence="1" id="KW-0472">Membrane</keyword>
<proteinExistence type="predicted"/>
<sequence>MRDSRGEDKELNWIPERNMVHGFTFKGFFIFIIFITIGSLIKYLFF</sequence>
<name>K1KPF6_9BACL</name>
<keyword evidence="3" id="KW-1185">Reference proteome</keyword>
<evidence type="ECO:0000313" key="2">
    <source>
        <dbReference type="EMBL" id="EKB46030.1"/>
    </source>
</evidence>
<keyword evidence="1" id="KW-1133">Transmembrane helix</keyword>